<evidence type="ECO:0000313" key="2">
    <source>
        <dbReference type="Proteomes" id="UP000295292"/>
    </source>
</evidence>
<reference evidence="1 2" key="1">
    <citation type="submission" date="2019-03" db="EMBL/GenBank/DDBJ databases">
        <title>Genomic Encyclopedia of Archaeal and Bacterial Type Strains, Phase II (KMG-II): from individual species to whole genera.</title>
        <authorList>
            <person name="Goeker M."/>
        </authorList>
    </citation>
    <scope>NUCLEOTIDE SEQUENCE [LARGE SCALE GENOMIC DNA]</scope>
    <source>
        <strain evidence="1 2">DSM 28353</strain>
    </source>
</reference>
<comment type="caution">
    <text evidence="1">The sequence shown here is derived from an EMBL/GenBank/DDBJ whole genome shotgun (WGS) entry which is preliminary data.</text>
</comment>
<dbReference type="AlphaFoldDB" id="A0A4R6WEX0"/>
<name>A0A4R6WEX0_9SPHI</name>
<gene>
    <name evidence="1" type="ORF">CLV99_4237</name>
</gene>
<proteinExistence type="predicted"/>
<sequence>MLANQNRLIMANRIETFLNDIARWKDYFENLASKGMFSTANLGSRQHKKELLNRYREIAGTNLKNLTSEEKASMRIVQRERRQLERELYPNVILRFVRNMFRLTNATLGKVFVNPMKQKQSQKTVDAELHQFGLESFSDKIAPQIRAGQNSIVEKTAISKKQNEVLEFGVSVDKDMTGRHYLKEATATLTLNEKDKRSLSFIDNMGLSPDKANNLLAGRPVLMYGDRWKIPNINDTDGKGNIIVKEIKVIDYKIEELLTKIPGTKLSSTELQKTVKALKKGERIEIPIKIDGKQRNIGLEASPLKRDFIYYEGNRRTTLDQLLGQRQNEAKTINLKEKQQQSQRSQLKKKVQ</sequence>
<accession>A0A4R6WEX0</accession>
<keyword evidence="2" id="KW-1185">Reference proteome</keyword>
<organism evidence="1 2">
    <name type="scientific">Sphingobacterium yanglingense</name>
    <dbReference type="NCBI Taxonomy" id="1437280"/>
    <lineage>
        <taxon>Bacteria</taxon>
        <taxon>Pseudomonadati</taxon>
        <taxon>Bacteroidota</taxon>
        <taxon>Sphingobacteriia</taxon>
        <taxon>Sphingobacteriales</taxon>
        <taxon>Sphingobacteriaceae</taxon>
        <taxon>Sphingobacterium</taxon>
    </lineage>
</organism>
<dbReference type="EMBL" id="SNYV01000018">
    <property type="protein sequence ID" value="TDQ73800.1"/>
    <property type="molecule type" value="Genomic_DNA"/>
</dbReference>
<evidence type="ECO:0000313" key="1">
    <source>
        <dbReference type="EMBL" id="TDQ73800.1"/>
    </source>
</evidence>
<protein>
    <recommendedName>
        <fullName evidence="3">DUF3945 domain-containing protein</fullName>
    </recommendedName>
</protein>
<dbReference type="Proteomes" id="UP000295292">
    <property type="component" value="Unassembled WGS sequence"/>
</dbReference>
<evidence type="ECO:0008006" key="3">
    <source>
        <dbReference type="Google" id="ProtNLM"/>
    </source>
</evidence>